<comment type="caution">
    <text evidence="2">The sequence shown here is derived from an EMBL/GenBank/DDBJ whole genome shotgun (WGS) entry which is preliminary data.</text>
</comment>
<dbReference type="AlphaFoldDB" id="A0A7W6BZ70"/>
<keyword evidence="1" id="KW-0472">Membrane</keyword>
<keyword evidence="1" id="KW-0812">Transmembrane</keyword>
<dbReference type="InterPro" id="IPR021333">
    <property type="entry name" value="DUF2946"/>
</dbReference>
<evidence type="ECO:0000313" key="3">
    <source>
        <dbReference type="Proteomes" id="UP000561459"/>
    </source>
</evidence>
<gene>
    <name evidence="2" type="ORF">GGR39_000795</name>
</gene>
<reference evidence="2 3" key="1">
    <citation type="submission" date="2020-08" db="EMBL/GenBank/DDBJ databases">
        <title>Genomic Encyclopedia of Type Strains, Phase IV (KMG-IV): sequencing the most valuable type-strain genomes for metagenomic binning, comparative biology and taxonomic classification.</title>
        <authorList>
            <person name="Goeker M."/>
        </authorList>
    </citation>
    <scope>NUCLEOTIDE SEQUENCE [LARGE SCALE GENOMIC DNA]</scope>
    <source>
        <strain evidence="2 3">DSM 27568</strain>
    </source>
</reference>
<feature type="transmembrane region" description="Helical" evidence="1">
    <location>
        <begin position="96"/>
        <end position="115"/>
    </location>
</feature>
<accession>A0A7W6BZ70</accession>
<proteinExistence type="predicted"/>
<keyword evidence="3" id="KW-1185">Reference proteome</keyword>
<evidence type="ECO:0000256" key="1">
    <source>
        <dbReference type="SAM" id="Phobius"/>
    </source>
</evidence>
<evidence type="ECO:0000313" key="2">
    <source>
        <dbReference type="EMBL" id="MBB3939155.1"/>
    </source>
</evidence>
<organism evidence="2 3">
    <name type="scientific">Novosphingobium fluoreni</name>
    <dbReference type="NCBI Taxonomy" id="1391222"/>
    <lineage>
        <taxon>Bacteria</taxon>
        <taxon>Pseudomonadati</taxon>
        <taxon>Pseudomonadota</taxon>
        <taxon>Alphaproteobacteria</taxon>
        <taxon>Sphingomonadales</taxon>
        <taxon>Sphingomonadaceae</taxon>
        <taxon>Novosphingobium</taxon>
    </lineage>
</organism>
<keyword evidence="1" id="KW-1133">Transmembrane helix</keyword>
<dbReference type="EMBL" id="JACIDY010000002">
    <property type="protein sequence ID" value="MBB3939155.1"/>
    <property type="molecule type" value="Genomic_DNA"/>
</dbReference>
<sequence>MRGLRQILLRNRRLALWLVALAFAMKALVPGGYMLRDVGQVMTIAICGDAAGSHLTKQVIVPQRETPQERATQHAKNQTCPFSALDMAGTAGADPFLLALALAFIIAVGLAPLVAQRLTRHAFLRPPLRGPPLLT</sequence>
<dbReference type="RefSeq" id="WP_183615990.1">
    <property type="nucleotide sequence ID" value="NZ_JACIDY010000002.1"/>
</dbReference>
<dbReference type="Pfam" id="PF11162">
    <property type="entry name" value="DUF2946"/>
    <property type="match status" value="1"/>
</dbReference>
<dbReference type="Proteomes" id="UP000561459">
    <property type="component" value="Unassembled WGS sequence"/>
</dbReference>
<protein>
    <submittedName>
        <fullName evidence="2">Nucleoside permease NupC</fullName>
    </submittedName>
</protein>
<name>A0A7W6BZ70_9SPHN</name>